<sequence length="295" mass="31653">MMSTPASPEPSGAPPFAYDGGEPFTPTSFASPQPEDFDIDAMDAQEQAYQREQQEIQAAIAAAAEQQQEISKKQVIASFRLLFTRRAAKARDVCQGFRAFKFGWLLDRTERGARAESAGVRDLATHDRVAAERARLGAVLDVVAAAGEAAAARGAAAAAAAEAADAAARAPSAPLRAFFVACDRAGGTGDAFRTWRRRADVRAQAAHDAADASDDLWRLRDARRSEHVRSFLAARRPGLRATLGARGAFEAWRGLLLWGRVEAAKAAAAKLNDEKAQLLLLQSLWAARLRDVVGV</sequence>
<comment type="caution">
    <text evidence="3">The sequence shown here is derived from an EMBL/GenBank/DDBJ whole genome shotgun (WGS) entry which is preliminary data.</text>
</comment>
<gene>
    <name evidence="3" type="ORF">SO694_00095045</name>
</gene>
<name>A0ABR1FSG3_AURAN</name>
<keyword evidence="4" id="KW-1185">Reference proteome</keyword>
<accession>A0ABR1FSG3</accession>
<protein>
    <recommendedName>
        <fullName evidence="5">Sfi1 spindle body domain-containing protein</fullName>
    </recommendedName>
</protein>
<feature type="coiled-coil region" evidence="1">
    <location>
        <begin position="42"/>
        <end position="69"/>
    </location>
</feature>
<organism evidence="3 4">
    <name type="scientific">Aureococcus anophagefferens</name>
    <name type="common">Harmful bloom alga</name>
    <dbReference type="NCBI Taxonomy" id="44056"/>
    <lineage>
        <taxon>Eukaryota</taxon>
        <taxon>Sar</taxon>
        <taxon>Stramenopiles</taxon>
        <taxon>Ochrophyta</taxon>
        <taxon>Pelagophyceae</taxon>
        <taxon>Pelagomonadales</taxon>
        <taxon>Pelagomonadaceae</taxon>
        <taxon>Aureococcus</taxon>
    </lineage>
</organism>
<dbReference type="EMBL" id="JBBJCI010000251">
    <property type="protein sequence ID" value="KAK7237396.1"/>
    <property type="molecule type" value="Genomic_DNA"/>
</dbReference>
<dbReference type="Proteomes" id="UP001363151">
    <property type="component" value="Unassembled WGS sequence"/>
</dbReference>
<feature type="region of interest" description="Disordered" evidence="2">
    <location>
        <begin position="1"/>
        <end position="36"/>
    </location>
</feature>
<reference evidence="3 4" key="1">
    <citation type="submission" date="2024-03" db="EMBL/GenBank/DDBJ databases">
        <title>Aureococcus anophagefferens CCMP1851 and Kratosvirus quantuckense: Draft genome of a second virus-susceptible host strain in the model system.</title>
        <authorList>
            <person name="Chase E."/>
            <person name="Truchon A.R."/>
            <person name="Schepens W."/>
            <person name="Wilhelm S.W."/>
        </authorList>
    </citation>
    <scope>NUCLEOTIDE SEQUENCE [LARGE SCALE GENOMIC DNA]</scope>
    <source>
        <strain evidence="3 4">CCMP1851</strain>
    </source>
</reference>
<keyword evidence="1" id="KW-0175">Coiled coil</keyword>
<evidence type="ECO:0008006" key="5">
    <source>
        <dbReference type="Google" id="ProtNLM"/>
    </source>
</evidence>
<evidence type="ECO:0000256" key="2">
    <source>
        <dbReference type="SAM" id="MobiDB-lite"/>
    </source>
</evidence>
<proteinExistence type="predicted"/>
<evidence type="ECO:0000313" key="4">
    <source>
        <dbReference type="Proteomes" id="UP001363151"/>
    </source>
</evidence>
<evidence type="ECO:0000313" key="3">
    <source>
        <dbReference type="EMBL" id="KAK7237396.1"/>
    </source>
</evidence>
<evidence type="ECO:0000256" key="1">
    <source>
        <dbReference type="SAM" id="Coils"/>
    </source>
</evidence>